<dbReference type="Gene3D" id="3.40.50.720">
    <property type="entry name" value="NAD(P)-binding Rossmann-like Domain"/>
    <property type="match status" value="1"/>
</dbReference>
<evidence type="ECO:0000313" key="7">
    <source>
        <dbReference type="EMBL" id="HGQ73704.1"/>
    </source>
</evidence>
<sequence>MKAMVLYNQDFIENKPLKYVDIDKPVPRSDEVLIEIYACGVCRTDLHIVEGNLPLVKKPIIPGHQVVGKVVDTGENVVSVDKGALVGVAWLYWSCSECKYCRRDLENLCDKALFTGYSVDGGYAEYMVAKDKFVYPLKTSLDYVEASPLLCAGAIGYRALKHTGLLSRGEGILGLFGFGSSAYLTLLLAKKIGLKVYVFTHTRWKIDEAFKLGADWAGDTYEEISIKLDASIVYAPSSRVLIEALKKTDRSGRVVIGEIYMEPIEKLDYKLIWFEKEIKTVANVTRRDVIEFLNLVEKYGIRPRVKTYRLSEANEALEELKKTRTIGQIALRIR</sequence>
<comment type="similarity">
    <text evidence="2">Belongs to the zinc-containing alcohol dehydrogenase family.</text>
</comment>
<dbReference type="PANTHER" id="PTHR42940:SF8">
    <property type="entry name" value="VACUOLAR PROTEIN SORTING-ASSOCIATED PROTEIN 11"/>
    <property type="match status" value="1"/>
</dbReference>
<dbReference type="InterPro" id="IPR011032">
    <property type="entry name" value="GroES-like_sf"/>
</dbReference>
<evidence type="ECO:0000256" key="1">
    <source>
        <dbReference type="ARBA" id="ARBA00001947"/>
    </source>
</evidence>
<proteinExistence type="inferred from homology"/>
<keyword evidence="4" id="KW-0862">Zinc</keyword>
<name>A0A7C4NNE0_STAMA</name>
<comment type="caution">
    <text evidence="7">The sequence shown here is derived from an EMBL/GenBank/DDBJ whole genome shotgun (WGS) entry which is preliminary data.</text>
</comment>
<reference evidence="7" key="1">
    <citation type="journal article" date="2020" name="mSystems">
        <title>Genome- and Community-Level Interaction Insights into Carbon Utilization and Element Cycling Functions of Hydrothermarchaeota in Hydrothermal Sediment.</title>
        <authorList>
            <person name="Zhou Z."/>
            <person name="Liu Y."/>
            <person name="Xu W."/>
            <person name="Pan J."/>
            <person name="Luo Z.H."/>
            <person name="Li M."/>
        </authorList>
    </citation>
    <scope>NUCLEOTIDE SEQUENCE [LARGE SCALE GENOMIC DNA]</scope>
    <source>
        <strain evidence="7">SpSt-648</strain>
    </source>
</reference>
<feature type="domain" description="Alcohol dehydrogenase-like N-terminal" evidence="6">
    <location>
        <begin position="29"/>
        <end position="138"/>
    </location>
</feature>
<organism evidence="7">
    <name type="scientific">Staphylothermus marinus</name>
    <dbReference type="NCBI Taxonomy" id="2280"/>
    <lineage>
        <taxon>Archaea</taxon>
        <taxon>Thermoproteota</taxon>
        <taxon>Thermoprotei</taxon>
        <taxon>Desulfurococcales</taxon>
        <taxon>Desulfurococcaceae</taxon>
        <taxon>Staphylothermus</taxon>
    </lineage>
</organism>
<dbReference type="SUPFAM" id="SSF51735">
    <property type="entry name" value="NAD(P)-binding Rossmann-fold domains"/>
    <property type="match status" value="1"/>
</dbReference>
<dbReference type="CDD" id="cd08298">
    <property type="entry name" value="CAD2"/>
    <property type="match status" value="1"/>
</dbReference>
<evidence type="ECO:0000259" key="6">
    <source>
        <dbReference type="Pfam" id="PF08240"/>
    </source>
</evidence>
<keyword evidence="3" id="KW-0479">Metal-binding</keyword>
<dbReference type="PANTHER" id="PTHR42940">
    <property type="entry name" value="ALCOHOL DEHYDROGENASE 1-RELATED"/>
    <property type="match status" value="1"/>
</dbReference>
<dbReference type="SUPFAM" id="SSF50129">
    <property type="entry name" value="GroES-like"/>
    <property type="match status" value="1"/>
</dbReference>
<dbReference type="GO" id="GO:0004022">
    <property type="term" value="F:alcohol dehydrogenase (NAD+) activity"/>
    <property type="evidence" value="ECO:0007669"/>
    <property type="project" value="TreeGrafter"/>
</dbReference>
<dbReference type="EMBL" id="DTBP01000012">
    <property type="protein sequence ID" value="HGQ73704.1"/>
    <property type="molecule type" value="Genomic_DNA"/>
</dbReference>
<accession>A0A7C4NNE0</accession>
<evidence type="ECO:0000256" key="5">
    <source>
        <dbReference type="ARBA" id="ARBA00023002"/>
    </source>
</evidence>
<evidence type="ECO:0000256" key="4">
    <source>
        <dbReference type="ARBA" id="ARBA00022833"/>
    </source>
</evidence>
<evidence type="ECO:0000256" key="2">
    <source>
        <dbReference type="ARBA" id="ARBA00008072"/>
    </source>
</evidence>
<dbReference type="Gene3D" id="3.90.180.10">
    <property type="entry name" value="Medium-chain alcohol dehydrogenases, catalytic domain"/>
    <property type="match status" value="1"/>
</dbReference>
<protein>
    <submittedName>
        <fullName evidence="7">Alcohol dehydrogenase</fullName>
    </submittedName>
</protein>
<dbReference type="InterPro" id="IPR013154">
    <property type="entry name" value="ADH-like_N"/>
</dbReference>
<gene>
    <name evidence="7" type="ORF">ENU20_01320</name>
</gene>
<dbReference type="InterPro" id="IPR036291">
    <property type="entry name" value="NAD(P)-bd_dom_sf"/>
</dbReference>
<dbReference type="InterPro" id="IPR014187">
    <property type="entry name" value="ADH_Zn_typ-2"/>
</dbReference>
<comment type="cofactor">
    <cofactor evidence="1">
        <name>Zn(2+)</name>
        <dbReference type="ChEBI" id="CHEBI:29105"/>
    </cofactor>
</comment>
<dbReference type="Pfam" id="PF08240">
    <property type="entry name" value="ADH_N"/>
    <property type="match status" value="1"/>
</dbReference>
<dbReference type="GO" id="GO:0046872">
    <property type="term" value="F:metal ion binding"/>
    <property type="evidence" value="ECO:0007669"/>
    <property type="project" value="UniProtKB-KW"/>
</dbReference>
<dbReference type="AlphaFoldDB" id="A0A7C4NNE0"/>
<evidence type="ECO:0000256" key="3">
    <source>
        <dbReference type="ARBA" id="ARBA00022723"/>
    </source>
</evidence>
<dbReference type="GO" id="GO:0005737">
    <property type="term" value="C:cytoplasm"/>
    <property type="evidence" value="ECO:0007669"/>
    <property type="project" value="TreeGrafter"/>
</dbReference>
<keyword evidence="5" id="KW-0560">Oxidoreductase</keyword>